<dbReference type="EMBL" id="KM982401">
    <property type="protein sequence ID" value="AKI78875.1"/>
    <property type="molecule type" value="Genomic_DNA"/>
</dbReference>
<reference evidence="1 2" key="1">
    <citation type="submission" date="2014-10" db="EMBL/GenBank/DDBJ databases">
        <title>Pan-genome analysis of Brazilian lineage A amoebal mimiviruses.</title>
        <authorList>
            <person name="Assis F.L."/>
            <person name="Abrahao J.S."/>
            <person name="Kroon E.G."/>
            <person name="Dornas F.P."/>
            <person name="Andrade K.R."/>
            <person name="Borato P.V.M."/>
            <person name="Pilotto M.R."/>
            <person name="Benamar S."/>
            <person name="LaScola B."/>
            <person name="Colson P."/>
        </authorList>
    </citation>
    <scope>NUCLEOTIDE SEQUENCE [LARGE SCALE GENOMIC DNA]</scope>
    <source>
        <strain evidence="1 2">Oyster</strain>
    </source>
</reference>
<accession>A0A0G2XZW4</accession>
<protein>
    <submittedName>
        <fullName evidence="1">Uncharacterized protein</fullName>
    </submittedName>
</protein>
<organism evidence="1 2">
    <name type="scientific">Acanthamoeba polyphaga mimivirus</name>
    <name type="common">APMV</name>
    <dbReference type="NCBI Taxonomy" id="212035"/>
    <lineage>
        <taxon>Viruses</taxon>
        <taxon>Varidnaviria</taxon>
        <taxon>Bamfordvirae</taxon>
        <taxon>Nucleocytoviricota</taxon>
        <taxon>Megaviricetes</taxon>
        <taxon>Imitervirales</taxon>
        <taxon>Mimiviridae</taxon>
        <taxon>Megamimivirinae</taxon>
        <taxon>Mimivirus</taxon>
        <taxon>Mimivirus bradfordmassiliense</taxon>
    </lineage>
</organism>
<name>A0A0G2XZW4_MIMIV</name>
<evidence type="ECO:0000313" key="2">
    <source>
        <dbReference type="Proteomes" id="UP000241474"/>
    </source>
</evidence>
<proteinExistence type="predicted"/>
<dbReference type="Proteomes" id="UP000241474">
    <property type="component" value="Segment"/>
</dbReference>
<sequence>MRNISNRERRNKDCLKLIEKNFSNNVLLSQTEAKNAYQRFIEKQIKGLSIAAFIVQDYDYTEIKVKYYRKQKMAWKIFFDQLKNDINLTDHNLILQDQFKKQLMLTCKKDPKCLERFTNSLKELGLYNKYKKTISNLNNKQIKTYANLLFGIYENKEIRSEIKLHVLKSVILQLPIIFDCISN</sequence>
<organismHost>
    <name type="scientific">Acanthamoeba polyphaga</name>
    <name type="common">Amoeba</name>
    <dbReference type="NCBI Taxonomy" id="5757"/>
</organismHost>
<evidence type="ECO:0000313" key="1">
    <source>
        <dbReference type="EMBL" id="AKI78875.1"/>
    </source>
</evidence>